<dbReference type="NCBIfam" id="TIGR01525">
    <property type="entry name" value="ATPase-IB_hvy"/>
    <property type="match status" value="1"/>
</dbReference>
<dbReference type="PANTHER" id="PTHR43520:SF5">
    <property type="entry name" value="CATION-TRANSPORTING P-TYPE ATPASE-RELATED"/>
    <property type="match status" value="1"/>
</dbReference>
<dbReference type="InterPro" id="IPR018303">
    <property type="entry name" value="ATPase_P-typ_P_site"/>
</dbReference>
<evidence type="ECO:0000256" key="14">
    <source>
        <dbReference type="ARBA" id="ARBA00023136"/>
    </source>
</evidence>
<comment type="caution">
    <text evidence="17">The sequence shown here is derived from an EMBL/GenBank/DDBJ whole genome shotgun (WGS) entry which is preliminary data.</text>
</comment>
<keyword evidence="8 15" id="KW-0547">Nucleotide-binding</keyword>
<gene>
    <name evidence="17" type="ORF">RM530_17245</name>
</gene>
<keyword evidence="3" id="KW-0813">Transport</keyword>
<dbReference type="Gene3D" id="1.20.1110.10">
    <property type="entry name" value="Calcium-transporting ATPase, transmembrane domain"/>
    <property type="match status" value="1"/>
</dbReference>
<keyword evidence="7 15" id="KW-0479">Metal-binding</keyword>
<dbReference type="SUPFAM" id="SSF55008">
    <property type="entry name" value="HMA, heavy metal-associated domain"/>
    <property type="match status" value="1"/>
</dbReference>
<organism evidence="17 18">
    <name type="scientific">Banduia mediterranea</name>
    <dbReference type="NCBI Taxonomy" id="3075609"/>
    <lineage>
        <taxon>Bacteria</taxon>
        <taxon>Pseudomonadati</taxon>
        <taxon>Pseudomonadota</taxon>
        <taxon>Gammaproteobacteria</taxon>
        <taxon>Nevskiales</taxon>
        <taxon>Algiphilaceae</taxon>
        <taxon>Banduia</taxon>
    </lineage>
</organism>
<evidence type="ECO:0000259" key="16">
    <source>
        <dbReference type="PROSITE" id="PS50846"/>
    </source>
</evidence>
<dbReference type="NCBIfam" id="TIGR01494">
    <property type="entry name" value="ATPase_P-type"/>
    <property type="match status" value="1"/>
</dbReference>
<dbReference type="InterPro" id="IPR027256">
    <property type="entry name" value="P-typ_ATPase_IB"/>
</dbReference>
<dbReference type="Proteomes" id="UP001254608">
    <property type="component" value="Unassembled WGS sequence"/>
</dbReference>
<dbReference type="PROSITE" id="PS00154">
    <property type="entry name" value="ATPASE_E1_E2"/>
    <property type="match status" value="1"/>
</dbReference>
<evidence type="ECO:0000256" key="7">
    <source>
        <dbReference type="ARBA" id="ARBA00022723"/>
    </source>
</evidence>
<dbReference type="SUPFAM" id="SSF81665">
    <property type="entry name" value="Calcium ATPase, transmembrane domain M"/>
    <property type="match status" value="1"/>
</dbReference>
<dbReference type="InterPro" id="IPR023214">
    <property type="entry name" value="HAD_sf"/>
</dbReference>
<dbReference type="InterPro" id="IPR001757">
    <property type="entry name" value="P_typ_ATPase"/>
</dbReference>
<feature type="transmembrane region" description="Helical" evidence="15">
    <location>
        <begin position="698"/>
        <end position="716"/>
    </location>
</feature>
<keyword evidence="4 15" id="KW-1003">Cell membrane</keyword>
<dbReference type="EMBL" id="JAVRIC010000035">
    <property type="protein sequence ID" value="MDT0499092.1"/>
    <property type="molecule type" value="Genomic_DNA"/>
</dbReference>
<comment type="subcellular location">
    <subcellularLocation>
        <location evidence="1">Cell membrane</location>
        <topology evidence="1">Multi-pass membrane protein</topology>
    </subcellularLocation>
</comment>
<evidence type="ECO:0000256" key="5">
    <source>
        <dbReference type="ARBA" id="ARBA00022553"/>
    </source>
</evidence>
<dbReference type="PRINTS" id="PR00119">
    <property type="entry name" value="CATATPASE"/>
</dbReference>
<dbReference type="PROSITE" id="PS50846">
    <property type="entry name" value="HMA_2"/>
    <property type="match status" value="1"/>
</dbReference>
<keyword evidence="5" id="KW-0597">Phosphoprotein</keyword>
<evidence type="ECO:0000256" key="10">
    <source>
        <dbReference type="ARBA" id="ARBA00022842"/>
    </source>
</evidence>
<evidence type="ECO:0000256" key="4">
    <source>
        <dbReference type="ARBA" id="ARBA00022475"/>
    </source>
</evidence>
<feature type="transmembrane region" description="Helical" evidence="15">
    <location>
        <begin position="111"/>
        <end position="134"/>
    </location>
</feature>
<evidence type="ECO:0000256" key="9">
    <source>
        <dbReference type="ARBA" id="ARBA00022840"/>
    </source>
</evidence>
<feature type="transmembrane region" description="Helical" evidence="15">
    <location>
        <begin position="178"/>
        <end position="200"/>
    </location>
</feature>
<keyword evidence="11" id="KW-1278">Translocase</keyword>
<dbReference type="SUPFAM" id="SSF81653">
    <property type="entry name" value="Calcium ATPase, transduction domain A"/>
    <property type="match status" value="1"/>
</dbReference>
<dbReference type="PANTHER" id="PTHR43520">
    <property type="entry name" value="ATP7, ISOFORM B"/>
    <property type="match status" value="1"/>
</dbReference>
<evidence type="ECO:0000256" key="11">
    <source>
        <dbReference type="ARBA" id="ARBA00022967"/>
    </source>
</evidence>
<keyword evidence="9 15" id="KW-0067">ATP-binding</keyword>
<evidence type="ECO:0000256" key="1">
    <source>
        <dbReference type="ARBA" id="ARBA00004651"/>
    </source>
</evidence>
<dbReference type="RefSeq" id="WP_311366501.1">
    <property type="nucleotide sequence ID" value="NZ_JAVRIC010000035.1"/>
</dbReference>
<proteinExistence type="inferred from homology"/>
<keyword evidence="6 15" id="KW-0812">Transmembrane</keyword>
<dbReference type="InterPro" id="IPR059000">
    <property type="entry name" value="ATPase_P-type_domA"/>
</dbReference>
<evidence type="ECO:0000256" key="8">
    <source>
        <dbReference type="ARBA" id="ARBA00022741"/>
    </source>
</evidence>
<evidence type="ECO:0000313" key="18">
    <source>
        <dbReference type="Proteomes" id="UP001254608"/>
    </source>
</evidence>
<accession>A0ABU2WPU4</accession>
<feature type="transmembrane region" description="Helical" evidence="15">
    <location>
        <begin position="385"/>
        <end position="413"/>
    </location>
</feature>
<dbReference type="Pfam" id="PF00403">
    <property type="entry name" value="HMA"/>
    <property type="match status" value="1"/>
</dbReference>
<feature type="transmembrane region" description="Helical" evidence="15">
    <location>
        <begin position="359"/>
        <end position="379"/>
    </location>
</feature>
<evidence type="ECO:0000256" key="13">
    <source>
        <dbReference type="ARBA" id="ARBA00023065"/>
    </source>
</evidence>
<dbReference type="InterPro" id="IPR036412">
    <property type="entry name" value="HAD-like_sf"/>
</dbReference>
<comment type="similarity">
    <text evidence="2 15">Belongs to the cation transport ATPase (P-type) (TC 3.A.3) family. Type IB subfamily.</text>
</comment>
<dbReference type="Gene3D" id="3.40.1110.10">
    <property type="entry name" value="Calcium-transporting ATPase, cytoplasmic domain N"/>
    <property type="match status" value="1"/>
</dbReference>
<feature type="transmembrane region" description="Helical" evidence="15">
    <location>
        <begin position="206"/>
        <end position="224"/>
    </location>
</feature>
<dbReference type="Gene3D" id="2.70.150.10">
    <property type="entry name" value="Calcium-transporting ATPase, cytoplasmic transduction domain A"/>
    <property type="match status" value="1"/>
</dbReference>
<keyword evidence="14 15" id="KW-0472">Membrane</keyword>
<dbReference type="InterPro" id="IPR008250">
    <property type="entry name" value="ATPase_P-typ_transduc_dom_A_sf"/>
</dbReference>
<dbReference type="Gene3D" id="3.40.50.1000">
    <property type="entry name" value="HAD superfamily/HAD-like"/>
    <property type="match status" value="1"/>
</dbReference>
<evidence type="ECO:0000256" key="15">
    <source>
        <dbReference type="RuleBase" id="RU362081"/>
    </source>
</evidence>
<dbReference type="InterPro" id="IPR023299">
    <property type="entry name" value="ATPase_P-typ_cyto_dom_N"/>
</dbReference>
<dbReference type="InterPro" id="IPR036163">
    <property type="entry name" value="HMA_dom_sf"/>
</dbReference>
<sequence>MSAPRDWSLYDAADTLDAVSHRRADGRREMILRIEDMHCQNCVRHIRDALAPLTRSARVNLSTGTAELVWDQGVARASQLFAAVERAGFTPAPLNPEPALRERQHERGAMLLRLGTAGLLGMQVMMLAATQYFIDAPLEPAIELLMRYAQWIMATPVLLYCAWPLLNSAARALRERRVNMDVPVSLALLMAYAASCVNVLRGSGHVYFDSVTMFVFLLLVARWFEGQGRAEATKRLRTLASAQPLTALRESADGLAEVSSASLAIGDVIVVPPGAALAADGHLLDATAELDESLLSGEADPAVRHEGEAVYAGAVNLGGAPLRLRVSAAQQSTALSHINRMIHHAQTQQPRVQILADRVAGWIVIAVLLAAAGGALYWYPQSPETAFQVALAVLVVTCPCALSLATPVVLAAASSRLAASGLLLTRADALLRLPQIDHVCFDKTGTLTTGEMRQVRLWVCDGENEARMLEIAVALERGIRHPVATAFAGMSTALQAQAQESLPGLGVRGRIDGVEYRLLADPGSDDDLTWIALYAGAHRLARFGLAHALRPEAVGVVQQLMTQGLRVSILSGDSERAVAEAAARLGVDDYLAQLKPDQKLAELQVMRAQGEQLWMVGDGINDAPTLAAADVSTALASGAALAQSQADLLITGSSLDVLPEALAVAREAQQRIRENLVWAVGYNLAAVPLALMGMVTPWIAALGMGISSVTVVLNALRLARRPAAGAHGWTPQSTPEHAA</sequence>
<evidence type="ECO:0000256" key="2">
    <source>
        <dbReference type="ARBA" id="ARBA00006024"/>
    </source>
</evidence>
<evidence type="ECO:0000256" key="3">
    <source>
        <dbReference type="ARBA" id="ARBA00022448"/>
    </source>
</evidence>
<reference evidence="17 18" key="1">
    <citation type="submission" date="2023-09" db="EMBL/GenBank/DDBJ databases">
        <authorList>
            <person name="Rey-Velasco X."/>
        </authorList>
    </citation>
    <scope>NUCLEOTIDE SEQUENCE [LARGE SCALE GENOMIC DNA]</scope>
    <source>
        <strain evidence="17 18">W345</strain>
    </source>
</reference>
<dbReference type="Pfam" id="PF00702">
    <property type="entry name" value="Hydrolase"/>
    <property type="match status" value="1"/>
</dbReference>
<keyword evidence="13" id="KW-0406">Ion transport</keyword>
<dbReference type="Pfam" id="PF00122">
    <property type="entry name" value="E1-E2_ATPase"/>
    <property type="match status" value="1"/>
</dbReference>
<dbReference type="CDD" id="cd00371">
    <property type="entry name" value="HMA"/>
    <property type="match status" value="1"/>
</dbReference>
<name>A0ABU2WPU4_9GAMM</name>
<dbReference type="SUPFAM" id="SSF56784">
    <property type="entry name" value="HAD-like"/>
    <property type="match status" value="1"/>
</dbReference>
<feature type="transmembrane region" description="Helical" evidence="15">
    <location>
        <begin position="146"/>
        <end position="166"/>
    </location>
</feature>
<dbReference type="Gene3D" id="3.30.70.100">
    <property type="match status" value="1"/>
</dbReference>
<evidence type="ECO:0000256" key="12">
    <source>
        <dbReference type="ARBA" id="ARBA00022989"/>
    </source>
</evidence>
<feature type="transmembrane region" description="Helical" evidence="15">
    <location>
        <begin position="676"/>
        <end position="692"/>
    </location>
</feature>
<evidence type="ECO:0000313" key="17">
    <source>
        <dbReference type="EMBL" id="MDT0499092.1"/>
    </source>
</evidence>
<dbReference type="InterPro" id="IPR006121">
    <property type="entry name" value="HMA_dom"/>
</dbReference>
<keyword evidence="18" id="KW-1185">Reference proteome</keyword>
<dbReference type="InterPro" id="IPR023298">
    <property type="entry name" value="ATPase_P-typ_TM_dom_sf"/>
</dbReference>
<keyword evidence="10" id="KW-0460">Magnesium</keyword>
<dbReference type="NCBIfam" id="TIGR01512">
    <property type="entry name" value="ATPase-IB2_Cd"/>
    <property type="match status" value="1"/>
</dbReference>
<evidence type="ECO:0000256" key="6">
    <source>
        <dbReference type="ARBA" id="ARBA00022692"/>
    </source>
</evidence>
<protein>
    <submittedName>
        <fullName evidence="17">Cation-translocating P-type ATPase</fullName>
    </submittedName>
</protein>
<keyword evidence="12 15" id="KW-1133">Transmembrane helix</keyword>
<dbReference type="NCBIfam" id="TIGR01511">
    <property type="entry name" value="ATPase-IB1_Cu"/>
    <property type="match status" value="1"/>
</dbReference>
<feature type="domain" description="HMA" evidence="16">
    <location>
        <begin position="28"/>
        <end position="92"/>
    </location>
</feature>